<feature type="transmembrane region" description="Helical" evidence="7">
    <location>
        <begin position="61"/>
        <end position="86"/>
    </location>
</feature>
<keyword evidence="5 7" id="KW-0472">Membrane</keyword>
<evidence type="ECO:0000256" key="5">
    <source>
        <dbReference type="ARBA" id="ARBA00023136"/>
    </source>
</evidence>
<keyword evidence="9" id="KW-1185">Reference proteome</keyword>
<comment type="similarity">
    <text evidence="2 6">Belongs to the sodium:solute symporter (SSF) (TC 2.A.21) family.</text>
</comment>
<dbReference type="PROSITE" id="PS50283">
    <property type="entry name" value="NA_SOLUT_SYMP_3"/>
    <property type="match status" value="1"/>
</dbReference>
<evidence type="ECO:0000256" key="3">
    <source>
        <dbReference type="ARBA" id="ARBA00022692"/>
    </source>
</evidence>
<name>A0ABR3WQP2_9EURO</name>
<feature type="transmembrane region" description="Helical" evidence="7">
    <location>
        <begin position="162"/>
        <end position="185"/>
    </location>
</feature>
<feature type="transmembrane region" description="Helical" evidence="7">
    <location>
        <begin position="655"/>
        <end position="679"/>
    </location>
</feature>
<evidence type="ECO:0000256" key="4">
    <source>
        <dbReference type="ARBA" id="ARBA00022989"/>
    </source>
</evidence>
<evidence type="ECO:0000256" key="1">
    <source>
        <dbReference type="ARBA" id="ARBA00004141"/>
    </source>
</evidence>
<evidence type="ECO:0000256" key="2">
    <source>
        <dbReference type="ARBA" id="ARBA00006434"/>
    </source>
</evidence>
<evidence type="ECO:0000256" key="6">
    <source>
        <dbReference type="RuleBase" id="RU362091"/>
    </source>
</evidence>
<dbReference type="PANTHER" id="PTHR46154:SF2">
    <property type="entry name" value="SOLUTE SYMPORTER FAMILY TRANSPORTER (AFU_ORTHOLOGUE AFUA_6G03200)"/>
    <property type="match status" value="1"/>
</dbReference>
<feature type="transmembrane region" description="Helical" evidence="7">
    <location>
        <begin position="197"/>
        <end position="215"/>
    </location>
</feature>
<accession>A0ABR3WQP2</accession>
<feature type="transmembrane region" description="Helical" evidence="7">
    <location>
        <begin position="293"/>
        <end position="319"/>
    </location>
</feature>
<dbReference type="PANTHER" id="PTHR46154">
    <property type="match status" value="1"/>
</dbReference>
<dbReference type="NCBIfam" id="TIGR00813">
    <property type="entry name" value="sss"/>
    <property type="match status" value="1"/>
</dbReference>
<gene>
    <name evidence="8" type="primary">DUR4</name>
    <name evidence="8" type="ORF">Plec18167_009221</name>
</gene>
<feature type="transmembrane region" description="Helical" evidence="7">
    <location>
        <begin position="458"/>
        <end position="478"/>
    </location>
</feature>
<reference evidence="8 9" key="1">
    <citation type="journal article" date="2024" name="IMA Fungus">
        <title>IMA Genome - F19 : A genome assembly and annotation guide to empower mycologists, including annotated draft genome sequences of Ceratocystis pirilliformis, Diaporthe australafricana, Fusarium ophioides, Paecilomyces lecythidis, and Sporothrix stenoceras.</title>
        <authorList>
            <person name="Aylward J."/>
            <person name="Wilson A.M."/>
            <person name="Visagie C.M."/>
            <person name="Spraker J."/>
            <person name="Barnes I."/>
            <person name="Buitendag C."/>
            <person name="Ceriani C."/>
            <person name="Del Mar Angel L."/>
            <person name="du Plessis D."/>
            <person name="Fuchs T."/>
            <person name="Gasser K."/>
            <person name="Kramer D."/>
            <person name="Li W."/>
            <person name="Munsamy K."/>
            <person name="Piso A."/>
            <person name="Price J.L."/>
            <person name="Sonnekus B."/>
            <person name="Thomas C."/>
            <person name="van der Nest A."/>
            <person name="van Dijk A."/>
            <person name="van Heerden A."/>
            <person name="van Vuuren N."/>
            <person name="Yilmaz N."/>
            <person name="Duong T.A."/>
            <person name="van der Merwe N.A."/>
            <person name="Wingfield M.J."/>
            <person name="Wingfield B.D."/>
        </authorList>
    </citation>
    <scope>NUCLEOTIDE SEQUENCE [LARGE SCALE GENOMIC DNA]</scope>
    <source>
        <strain evidence="8 9">CMW 18167</strain>
    </source>
</reference>
<comment type="caution">
    <text evidence="8">The sequence shown here is derived from an EMBL/GenBank/DDBJ whole genome shotgun (WGS) entry which is preliminary data.</text>
</comment>
<keyword evidence="4 7" id="KW-1133">Transmembrane helix</keyword>
<feature type="transmembrane region" description="Helical" evidence="7">
    <location>
        <begin position="498"/>
        <end position="519"/>
    </location>
</feature>
<dbReference type="InterPro" id="IPR038377">
    <property type="entry name" value="Na/Glc_symporter_sf"/>
</dbReference>
<sequence length="704" mass="75224">MAGHDLQVLPPGAGYGIVIGIGGVFALFMLGLTWLQNRYTSFSTAQAEEFNTASRSVKPGLISAGIVSSWTWSATLLTSSTFAYTYGVCGPMWYGAMGTLQILLFALIALKIKANAPGAHTFPEIILARHGKIAHITYLFNGLATNLLVGACLVLGGSQVVAALTGMNVIAACFLIPFVVAAYVIAGGLRSTFIADYAHTVLLFIVILVFGFLVYSTSNLIGSPDRFYDLLVEASKDMPIDSNTGGSYLSFRSVGGLVFAIDLFVAGFSTVWLDQAYWQRAIASRPETSVKAYILGGIAWYGIPFGFASAMGLGCAALTRNAQFPTYPNPLSTEQVNAGLSAPATAVALLGKGGAVLILVLLFMAVTSSTSAELIAVSSLLTFDVYKTYYRPQTSSTKLVHISHWGIVIYAITLAVFCTILNEVGLSLTWLLTVLGVIVGGAAVPVGMILLWRRMSTVAAIASPWVGLISGVIVWFIVTWKRSGAITVASTGDATNAVAGNVTSWGVGTIMAVVLTYAFPKKYISTDPKHISRMNKIQGITVGRSQKVSHDVEEAAQPQDATAVVVDDKSSPLTSEKATAVVPAMDDQTVSVAAEAGDEELDPDDTPHIEPMDPVLVRKAERLAVAANIVFVLVAVILVPFTLFGTRYIFNKPFFNGWVVVSFIWVWTSMVICVIYPVVESVDALRDISKGLFADIRRLIRSKQ</sequence>
<dbReference type="EMBL" id="JAVDPF010000055">
    <property type="protein sequence ID" value="KAL1865971.1"/>
    <property type="molecule type" value="Genomic_DNA"/>
</dbReference>
<feature type="transmembrane region" description="Helical" evidence="7">
    <location>
        <begin position="428"/>
        <end position="451"/>
    </location>
</feature>
<feature type="transmembrane region" description="Helical" evidence="7">
    <location>
        <begin position="133"/>
        <end position="156"/>
    </location>
</feature>
<evidence type="ECO:0000313" key="9">
    <source>
        <dbReference type="Proteomes" id="UP001583193"/>
    </source>
</evidence>
<feature type="transmembrane region" description="Helical" evidence="7">
    <location>
        <begin position="92"/>
        <end position="112"/>
    </location>
</feature>
<feature type="transmembrane region" description="Helical" evidence="7">
    <location>
        <begin position="355"/>
        <end position="381"/>
    </location>
</feature>
<feature type="transmembrane region" description="Helical" evidence="7">
    <location>
        <begin position="12"/>
        <end position="35"/>
    </location>
</feature>
<dbReference type="InterPro" id="IPR031155">
    <property type="entry name" value="DUR"/>
</dbReference>
<organism evidence="8 9">
    <name type="scientific">Paecilomyces lecythidis</name>
    <dbReference type="NCBI Taxonomy" id="3004212"/>
    <lineage>
        <taxon>Eukaryota</taxon>
        <taxon>Fungi</taxon>
        <taxon>Dikarya</taxon>
        <taxon>Ascomycota</taxon>
        <taxon>Pezizomycotina</taxon>
        <taxon>Eurotiomycetes</taxon>
        <taxon>Eurotiomycetidae</taxon>
        <taxon>Eurotiales</taxon>
        <taxon>Thermoascaceae</taxon>
        <taxon>Paecilomyces</taxon>
    </lineage>
</organism>
<feature type="transmembrane region" description="Helical" evidence="7">
    <location>
        <begin position="254"/>
        <end position="273"/>
    </location>
</feature>
<keyword evidence="3 7" id="KW-0812">Transmembrane</keyword>
<feature type="transmembrane region" description="Helical" evidence="7">
    <location>
        <begin position="623"/>
        <end position="643"/>
    </location>
</feature>
<dbReference type="InterPro" id="IPR001734">
    <property type="entry name" value="Na/solute_symporter"/>
</dbReference>
<dbReference type="Gene3D" id="1.20.1730.10">
    <property type="entry name" value="Sodium/glucose cotransporter"/>
    <property type="match status" value="1"/>
</dbReference>
<evidence type="ECO:0000256" key="7">
    <source>
        <dbReference type="SAM" id="Phobius"/>
    </source>
</evidence>
<protein>
    <submittedName>
        <fullName evidence="8">Urea permease</fullName>
    </submittedName>
</protein>
<feature type="transmembrane region" description="Helical" evidence="7">
    <location>
        <begin position="402"/>
        <end position="422"/>
    </location>
</feature>
<dbReference type="CDD" id="cd11476">
    <property type="entry name" value="SLC5sbd_DUR3"/>
    <property type="match status" value="1"/>
</dbReference>
<dbReference type="Proteomes" id="UP001583193">
    <property type="component" value="Unassembled WGS sequence"/>
</dbReference>
<proteinExistence type="inferred from homology"/>
<comment type="subcellular location">
    <subcellularLocation>
        <location evidence="1">Membrane</location>
        <topology evidence="1">Multi-pass membrane protein</topology>
    </subcellularLocation>
</comment>
<dbReference type="Pfam" id="PF00474">
    <property type="entry name" value="SSF"/>
    <property type="match status" value="1"/>
</dbReference>
<evidence type="ECO:0000313" key="8">
    <source>
        <dbReference type="EMBL" id="KAL1865971.1"/>
    </source>
</evidence>